<dbReference type="Pfam" id="PF13614">
    <property type="entry name" value="AAA_31"/>
    <property type="match status" value="1"/>
</dbReference>
<dbReference type="GO" id="GO:0005524">
    <property type="term" value="F:ATP binding"/>
    <property type="evidence" value="ECO:0007669"/>
    <property type="project" value="TreeGrafter"/>
</dbReference>
<sequence length="414" mass="45919">MTKERFMPFASGPEMPDPMVIAVYLPAEIVDRLDGAVRRRSWRTTIESYGSYFSEERRPYFLPLIQASGACIAFVDFDESAKRAVETSEYLTHAFAGKITVVALSKNANSGKILMAMRAGCSEFLDTSLQEPALSELFDRLERSWAATNHRPAKAGTLLSFLGVKGGVGTTTLAVNLGVFLARECRKRVLLIDHQPELGHVCIYLGMDGSQCQFQEVVRNVSRLDSELLQGMVCRHSSGLHALSSPDGCGRATELERESVSRTLEFLRSEYDFVLADCGYAFAEHNYPVIEASDHVYMISTQELSALRDLSRRIDHFISLHSPLEKLRIVLNRASDLDAVQVDQIEKAMKLPISVRIPTGNGDFVRAANLGEPLSPGSKSTLTNKFARWAEAVVGSPQSIDVPRKSKQLLSLWK</sequence>
<dbReference type="InterPro" id="IPR025669">
    <property type="entry name" value="AAA_dom"/>
</dbReference>
<dbReference type="SUPFAM" id="SSF52540">
    <property type="entry name" value="P-loop containing nucleoside triphosphate hydrolases"/>
    <property type="match status" value="1"/>
</dbReference>
<gene>
    <name evidence="2" type="ORF">HNQ77_000583</name>
</gene>
<proteinExistence type="predicted"/>
<organism evidence="2 3">
    <name type="scientific">Silvibacterium bohemicum</name>
    <dbReference type="NCBI Taxonomy" id="1577686"/>
    <lineage>
        <taxon>Bacteria</taxon>
        <taxon>Pseudomonadati</taxon>
        <taxon>Acidobacteriota</taxon>
        <taxon>Terriglobia</taxon>
        <taxon>Terriglobales</taxon>
        <taxon>Acidobacteriaceae</taxon>
        <taxon>Silvibacterium</taxon>
    </lineage>
</organism>
<name>A0A841JQE3_9BACT</name>
<dbReference type="Proteomes" id="UP000538666">
    <property type="component" value="Unassembled WGS sequence"/>
</dbReference>
<dbReference type="GO" id="GO:0016887">
    <property type="term" value="F:ATP hydrolysis activity"/>
    <property type="evidence" value="ECO:0007669"/>
    <property type="project" value="TreeGrafter"/>
</dbReference>
<dbReference type="Gene3D" id="3.40.50.2300">
    <property type="match status" value="1"/>
</dbReference>
<feature type="domain" description="AAA" evidence="1">
    <location>
        <begin position="159"/>
        <end position="312"/>
    </location>
</feature>
<dbReference type="OrthoDB" id="109601at2"/>
<dbReference type="EMBL" id="JACHEK010000001">
    <property type="protein sequence ID" value="MBB6142645.1"/>
    <property type="molecule type" value="Genomic_DNA"/>
</dbReference>
<comment type="caution">
    <text evidence="2">The sequence shown here is derived from an EMBL/GenBank/DDBJ whole genome shotgun (WGS) entry which is preliminary data.</text>
</comment>
<protein>
    <submittedName>
        <fullName evidence="2">Pilus assembly protein CpaE</fullName>
    </submittedName>
</protein>
<accession>A0A841JQE3</accession>
<evidence type="ECO:0000313" key="2">
    <source>
        <dbReference type="EMBL" id="MBB6142645.1"/>
    </source>
</evidence>
<dbReference type="GO" id="GO:0009898">
    <property type="term" value="C:cytoplasmic side of plasma membrane"/>
    <property type="evidence" value="ECO:0007669"/>
    <property type="project" value="TreeGrafter"/>
</dbReference>
<dbReference type="PANTHER" id="PTHR43384:SF13">
    <property type="entry name" value="SLR0110 PROTEIN"/>
    <property type="match status" value="1"/>
</dbReference>
<dbReference type="GO" id="GO:0051782">
    <property type="term" value="P:negative regulation of cell division"/>
    <property type="evidence" value="ECO:0007669"/>
    <property type="project" value="TreeGrafter"/>
</dbReference>
<dbReference type="AlphaFoldDB" id="A0A841JQE3"/>
<reference evidence="2 3" key="1">
    <citation type="submission" date="2020-08" db="EMBL/GenBank/DDBJ databases">
        <title>Genomic Encyclopedia of Type Strains, Phase IV (KMG-IV): sequencing the most valuable type-strain genomes for metagenomic binning, comparative biology and taxonomic classification.</title>
        <authorList>
            <person name="Goeker M."/>
        </authorList>
    </citation>
    <scope>NUCLEOTIDE SEQUENCE [LARGE SCALE GENOMIC DNA]</scope>
    <source>
        <strain evidence="2 3">DSM 103733</strain>
    </source>
</reference>
<keyword evidence="3" id="KW-1185">Reference proteome</keyword>
<dbReference type="InterPro" id="IPR027417">
    <property type="entry name" value="P-loop_NTPase"/>
</dbReference>
<evidence type="ECO:0000313" key="3">
    <source>
        <dbReference type="Proteomes" id="UP000538666"/>
    </source>
</evidence>
<dbReference type="GO" id="GO:0005829">
    <property type="term" value="C:cytosol"/>
    <property type="evidence" value="ECO:0007669"/>
    <property type="project" value="TreeGrafter"/>
</dbReference>
<dbReference type="PANTHER" id="PTHR43384">
    <property type="entry name" value="SEPTUM SITE-DETERMINING PROTEIN MIND HOMOLOG, CHLOROPLASTIC-RELATED"/>
    <property type="match status" value="1"/>
</dbReference>
<evidence type="ECO:0000259" key="1">
    <source>
        <dbReference type="Pfam" id="PF13614"/>
    </source>
</evidence>
<dbReference type="Gene3D" id="3.40.50.300">
    <property type="entry name" value="P-loop containing nucleotide triphosphate hydrolases"/>
    <property type="match status" value="1"/>
</dbReference>
<dbReference type="InterPro" id="IPR050625">
    <property type="entry name" value="ParA/MinD_ATPase"/>
</dbReference>